<dbReference type="InterPro" id="IPR036691">
    <property type="entry name" value="Endo/exonu/phosph_ase_sf"/>
</dbReference>
<name>A0A2N9EED3_FAGSY</name>
<accession>A0A2N9EED3</accession>
<reference evidence="2" key="1">
    <citation type="submission" date="2018-02" db="EMBL/GenBank/DDBJ databases">
        <authorList>
            <person name="Cohen D.B."/>
            <person name="Kent A.D."/>
        </authorList>
    </citation>
    <scope>NUCLEOTIDE SEQUENCE</scope>
</reference>
<dbReference type="PANTHER" id="PTHR36617:SF16">
    <property type="entry name" value="OS04G0516500 PROTEIN"/>
    <property type="match status" value="1"/>
</dbReference>
<dbReference type="PANTHER" id="PTHR36617">
    <property type="entry name" value="PROTEIN, PUTATIVE-RELATED"/>
    <property type="match status" value="1"/>
</dbReference>
<feature type="domain" description="Reverse transcriptase zinc-binding" evidence="1">
    <location>
        <begin position="753"/>
        <end position="808"/>
    </location>
</feature>
<dbReference type="AlphaFoldDB" id="A0A2N9EED3"/>
<dbReference type="InterPro" id="IPR026960">
    <property type="entry name" value="RVT-Znf"/>
</dbReference>
<dbReference type="Pfam" id="PF13966">
    <property type="entry name" value="zf-RVT"/>
    <property type="match status" value="1"/>
</dbReference>
<protein>
    <recommendedName>
        <fullName evidence="1">Reverse transcriptase zinc-binding domain-containing protein</fullName>
    </recommendedName>
</protein>
<gene>
    <name evidence="2" type="ORF">FSB_LOCUS831</name>
</gene>
<dbReference type="Gene3D" id="3.60.10.10">
    <property type="entry name" value="Endonuclease/exonuclease/phosphatase"/>
    <property type="match status" value="1"/>
</dbReference>
<organism evidence="2">
    <name type="scientific">Fagus sylvatica</name>
    <name type="common">Beechnut</name>
    <dbReference type="NCBI Taxonomy" id="28930"/>
    <lineage>
        <taxon>Eukaryota</taxon>
        <taxon>Viridiplantae</taxon>
        <taxon>Streptophyta</taxon>
        <taxon>Embryophyta</taxon>
        <taxon>Tracheophyta</taxon>
        <taxon>Spermatophyta</taxon>
        <taxon>Magnoliopsida</taxon>
        <taxon>eudicotyledons</taxon>
        <taxon>Gunneridae</taxon>
        <taxon>Pentapetalae</taxon>
        <taxon>rosids</taxon>
        <taxon>fabids</taxon>
        <taxon>Fagales</taxon>
        <taxon>Fagaceae</taxon>
        <taxon>Fagus</taxon>
    </lineage>
</organism>
<dbReference type="EMBL" id="OIVN01000033">
    <property type="protein sequence ID" value="SPC72949.1"/>
    <property type="molecule type" value="Genomic_DNA"/>
</dbReference>
<evidence type="ECO:0000259" key="1">
    <source>
        <dbReference type="Pfam" id="PF13966"/>
    </source>
</evidence>
<proteinExistence type="predicted"/>
<evidence type="ECO:0000313" key="2">
    <source>
        <dbReference type="EMBL" id="SPC72949.1"/>
    </source>
</evidence>
<sequence length="811" mass="93042">MVSSGMEWAFIEVYGPHNAADKGILWEEFSGVHGWWEVPWVLGGDFNVVRYPFERLGATQMSTVMQGFSDFIFSNDLVDIPLTGGRYTWSNDLSKVLADSCKSPFRFENMWLKADGFLDVVRGRKNSLIAFIKALEDLEESRGRKNSLIASIKALEDLEESRNLTGEEIVQKDKTIEELEKTLLMEEICWRQKSHSLRLREGDRNTRPLLDDLPFSFIDAEDATGLDGQFNEEEVFGAVSSMLKVVLGNVVSDSQNAFVGGRQILDSILIVNECLDSHFRLFIQGFSVDNQLAVPLNISHLLFADDTLIFYGADQNQLWHIKGEFIWLQAVSGLKIINMGKSELVPVGEVANVEDLVGILGFKVSTFSMDYLGLPLGSCYKQKSVWNGILEKMERRLASWKCEESKFQLVNWKQVCLPIRSGGLGICNLVLFNQALLCKWLWRWRQVIILKYGSLWGDYCSCRGSGSYGVSLWKSIRNGWDRFLQFVRYKVGDGSTIKFWSDTWCGETSLKVRFSELYRIARLKEALVRELLSYTASGQHWDVGFYLEVYDWELESINMFMDLSYSVPIRQEEAEAMCWSPHSRKTFAVNSFYKILHSGSAQPFPWRTIWKSFASSKICTPLRVGGLAIRDLRNFNKALLGKWLWRYGLEREALWRLVVDAKYGSLWGLVVWGMALKAAFPELFVISRDKEASVADLMSFPNGLLHWDFHFVRNVKDWELESLTSFMDLLYSCYMEGVGEDRLGWRSRVTKGFMVKNFYSCLCPSHSASIPWKFILKAKVPPWIVFFSWTAALGKLLTIDNLRKRNLIIVD</sequence>
<dbReference type="SUPFAM" id="SSF56219">
    <property type="entry name" value="DNase I-like"/>
    <property type="match status" value="1"/>
</dbReference>